<accession>A0A166YH44</accession>
<comment type="caution">
    <text evidence="1">The sequence shown here is derived from an EMBL/GenBank/DDBJ whole genome shotgun (WGS) entry which is preliminary data.</text>
</comment>
<organism evidence="1 2">
    <name type="scientific">Pseudoalteromonas luteoviolacea DSM 6061</name>
    <dbReference type="NCBI Taxonomy" id="1365250"/>
    <lineage>
        <taxon>Bacteria</taxon>
        <taxon>Pseudomonadati</taxon>
        <taxon>Pseudomonadota</taxon>
        <taxon>Gammaproteobacteria</taxon>
        <taxon>Alteromonadales</taxon>
        <taxon>Pseudoalteromonadaceae</taxon>
        <taxon>Pseudoalteromonas</taxon>
    </lineage>
</organism>
<name>A0A166YH44_9GAMM</name>
<gene>
    <name evidence="1" type="ORF">N475_09845</name>
</gene>
<dbReference type="Proteomes" id="UP000076643">
    <property type="component" value="Unassembled WGS sequence"/>
</dbReference>
<proteinExistence type="predicted"/>
<dbReference type="AlphaFoldDB" id="A0A166YH44"/>
<dbReference type="GeneID" id="58735820"/>
<dbReference type="EMBL" id="AUYB01000082">
    <property type="protein sequence ID" value="KZN42623.1"/>
    <property type="molecule type" value="Genomic_DNA"/>
</dbReference>
<keyword evidence="2" id="KW-1185">Reference proteome</keyword>
<evidence type="ECO:0000313" key="2">
    <source>
        <dbReference type="Proteomes" id="UP000076643"/>
    </source>
</evidence>
<reference evidence="1 2" key="1">
    <citation type="submission" date="2013-07" db="EMBL/GenBank/DDBJ databases">
        <title>Comparative Genomic and Metabolomic Analysis of Twelve Strains of Pseudoalteromonas luteoviolacea.</title>
        <authorList>
            <person name="Vynne N.G."/>
            <person name="Mansson M."/>
            <person name="Gram L."/>
        </authorList>
    </citation>
    <scope>NUCLEOTIDE SEQUENCE [LARGE SCALE GENOMIC DNA]</scope>
    <source>
        <strain evidence="1 2">DSM 6061</strain>
    </source>
</reference>
<protein>
    <submittedName>
        <fullName evidence="1">Uncharacterized protein</fullName>
    </submittedName>
</protein>
<dbReference type="RefSeq" id="WP_155730815.1">
    <property type="nucleotide sequence ID" value="NZ_AQHB01000014.1"/>
</dbReference>
<sequence>MEKKILPASAKYLSNSNSFNLASSRLLSLFEKEGFDKLQANAADFPISNRSTDSSQ</sequence>
<evidence type="ECO:0000313" key="1">
    <source>
        <dbReference type="EMBL" id="KZN42623.1"/>
    </source>
</evidence>